<feature type="transmembrane region" description="Helical" evidence="3">
    <location>
        <begin position="440"/>
        <end position="460"/>
    </location>
</feature>
<keyword evidence="3" id="KW-0472">Membrane</keyword>
<dbReference type="PANTHER" id="PTHR43201:SF5">
    <property type="entry name" value="MEDIUM-CHAIN ACYL-COA LIGASE ACSF2, MITOCHONDRIAL"/>
    <property type="match status" value="1"/>
</dbReference>
<reference evidence="5" key="2">
    <citation type="journal article" date="2000" name="J. Mol. Evol.">
        <title>The structure and gene repertoire of an ancient red algal plastid genome.</title>
        <authorList>
            <person name="Glockner G."/>
            <person name="Rosenthal A."/>
            <person name="Valentin K."/>
        </authorList>
    </citation>
    <scope>NUCLEOTIDE SEQUENCE</scope>
    <source>
        <strain evidence="5">RK1</strain>
    </source>
</reference>
<keyword evidence="3" id="KW-0812">Transmembrane</keyword>
<dbReference type="Pfam" id="PF00501">
    <property type="entry name" value="AMP-binding"/>
    <property type="match status" value="1"/>
</dbReference>
<dbReference type="GO" id="GO:0006631">
    <property type="term" value="P:fatty acid metabolic process"/>
    <property type="evidence" value="ECO:0007669"/>
    <property type="project" value="TreeGrafter"/>
</dbReference>
<comment type="similarity">
    <text evidence="1">Belongs to the ATP-dependent AMP-binding enzyme family.</text>
</comment>
<feature type="transmembrane region" description="Helical" evidence="3">
    <location>
        <begin position="345"/>
        <end position="365"/>
    </location>
</feature>
<dbReference type="Gene3D" id="3.40.50.12780">
    <property type="entry name" value="N-terminal domain of ligase-like"/>
    <property type="match status" value="1"/>
</dbReference>
<dbReference type="SUPFAM" id="SSF56801">
    <property type="entry name" value="Acetyl-CoA synthetase-like"/>
    <property type="match status" value="1"/>
</dbReference>
<dbReference type="EMBL" id="AF022186">
    <property type="protein sequence ID" value="AAF12991.1"/>
    <property type="molecule type" value="Genomic_DNA"/>
</dbReference>
<dbReference type="PANTHER" id="PTHR43201">
    <property type="entry name" value="ACYL-COA SYNTHETASE"/>
    <property type="match status" value="1"/>
</dbReference>
<evidence type="ECO:0000256" key="3">
    <source>
        <dbReference type="SAM" id="Phobius"/>
    </source>
</evidence>
<proteinExistence type="inferred from homology"/>
<dbReference type="RefSeq" id="NP_045104.1">
    <property type="nucleotide sequence ID" value="NC_001840.1"/>
</dbReference>
<feature type="domain" description="AMP-dependent synthetase/ligase" evidence="4">
    <location>
        <begin position="30"/>
        <end position="318"/>
    </location>
</feature>
<feature type="transmembrane region" description="Helical" evidence="3">
    <location>
        <begin position="303"/>
        <end position="324"/>
    </location>
</feature>
<dbReference type="Gene3D" id="3.30.300.30">
    <property type="match status" value="1"/>
</dbReference>
<dbReference type="AlphaFoldDB" id="Q9TM13"/>
<dbReference type="InterPro" id="IPR045851">
    <property type="entry name" value="AMP-bd_C_sf"/>
</dbReference>
<evidence type="ECO:0000313" key="5">
    <source>
        <dbReference type="EMBL" id="AAF12991.1"/>
    </source>
</evidence>
<keyword evidence="2" id="KW-0436">Ligase</keyword>
<evidence type="ECO:0000259" key="4">
    <source>
        <dbReference type="Pfam" id="PF00501"/>
    </source>
</evidence>
<reference evidence="5" key="1">
    <citation type="submission" date="1999-11" db="EMBL/GenBank/DDBJ databases">
        <authorList>
            <person name="Gloeckner G."/>
            <person name="Rosenthal A."/>
            <person name="Valentin K."/>
        </authorList>
    </citation>
    <scope>NUCLEOTIDE SEQUENCE</scope>
    <source>
        <strain evidence="5">RK1</strain>
    </source>
</reference>
<evidence type="ECO:0000256" key="2">
    <source>
        <dbReference type="ARBA" id="ARBA00022598"/>
    </source>
</evidence>
<gene>
    <name evidence="5" type="primary">menE</name>
</gene>
<sequence length="504" mass="57882">MVLTTSTILRWTYFYSLKASRNIVFTSSKSVLTYQEMDNYVQLLSFIFCYLNVKNKNLLILTSNTILSIALSFINIYSLNYLIFLSPKVSIQTVLRFIRTKNISALITNKGQSLFGLKQHSAIRQISWTYFFTTRVALKLLRTYLLYKLLDCENLIVDCNIFNISFLTSGTTGNSKICWHHFNNYTLGSAGTNKVQFFDHRSKNLLLLPFYHVGGFSVMFRSVIAGGALILFSLLKDPQLLCLSFYLSYGRYLSMVDTQFYRLLHYPLLIKFVKVGKICVIGGSFFRWDSLASLDSKFNFSSIFFHSYGLTEAFAQVFFIYFCSNKYYAIHLPYRQSRIRYDNQIVIRGRTLLKNCFIILIQAFVKGTQEPSINILSFSSALWFHTYDRVMMFEGGSLNVIGRVDNVFVRGGENISPEEIERELNSLRNVSNSLVVPVRYSQIGVISVAFIILSVFNFNISNFTRVISNRLEANKIPERLIVLVGANSLSGKISRKLIARYLSN</sequence>
<feature type="transmembrane region" description="Helical" evidence="3">
    <location>
        <begin position="58"/>
        <end position="83"/>
    </location>
</feature>
<evidence type="ECO:0000256" key="1">
    <source>
        <dbReference type="ARBA" id="ARBA00006432"/>
    </source>
</evidence>
<keyword evidence="3" id="KW-1133">Transmembrane helix</keyword>
<dbReference type="InterPro" id="IPR042099">
    <property type="entry name" value="ANL_N_sf"/>
</dbReference>
<dbReference type="InterPro" id="IPR000873">
    <property type="entry name" value="AMP-dep_synth/lig_dom"/>
</dbReference>
<keyword evidence="5" id="KW-0934">Plastid</keyword>
<feature type="transmembrane region" description="Helical" evidence="3">
    <location>
        <begin position="268"/>
        <end position="288"/>
    </location>
</feature>
<keyword evidence="5" id="KW-0150">Chloroplast</keyword>
<geneLocation type="chloroplast" evidence="5"/>
<dbReference type="GO" id="GO:0031956">
    <property type="term" value="F:medium-chain fatty acid-CoA ligase activity"/>
    <property type="evidence" value="ECO:0007669"/>
    <property type="project" value="TreeGrafter"/>
</dbReference>
<protein>
    <recommendedName>
        <fullName evidence="4">AMP-dependent synthetase/ligase domain-containing protein</fullName>
    </recommendedName>
</protein>
<dbReference type="GeneID" id="800130"/>
<name>Q9TM13_CYACA</name>
<organism evidence="5">
    <name type="scientific">Cyanidium caldarium</name>
    <name type="common">Red alga</name>
    <dbReference type="NCBI Taxonomy" id="2771"/>
    <lineage>
        <taxon>Eukaryota</taxon>
        <taxon>Rhodophyta</taxon>
        <taxon>Bangiophyceae</taxon>
        <taxon>Cyanidiales</taxon>
        <taxon>Cyanidiaceae</taxon>
        <taxon>Cyanidium</taxon>
    </lineage>
</organism>
<accession>Q9TM13</accession>
<feature type="transmembrane region" description="Helical" evidence="3">
    <location>
        <begin position="210"/>
        <end position="232"/>
    </location>
</feature>